<accession>A0A1D6MQV9</accession>
<evidence type="ECO:0000313" key="2">
    <source>
        <dbReference type="EMBL" id="ONM31391.1"/>
    </source>
</evidence>
<dbReference type="EMBL" id="CM007649">
    <property type="protein sequence ID" value="ONM31391.1"/>
    <property type="molecule type" value="Genomic_DNA"/>
</dbReference>
<reference evidence="2" key="1">
    <citation type="submission" date="2015-12" db="EMBL/GenBank/DDBJ databases">
        <title>Update maize B73 reference genome by single molecule sequencing technologies.</title>
        <authorList>
            <consortium name="Maize Genome Sequencing Project"/>
            <person name="Ware D."/>
        </authorList>
    </citation>
    <scope>NUCLEOTIDE SEQUENCE [LARGE SCALE GENOMIC DNA]</scope>
    <source>
        <tissue evidence="2">Seedling</tissue>
    </source>
</reference>
<organism evidence="2">
    <name type="scientific">Zea mays</name>
    <name type="common">Maize</name>
    <dbReference type="NCBI Taxonomy" id="4577"/>
    <lineage>
        <taxon>Eukaryota</taxon>
        <taxon>Viridiplantae</taxon>
        <taxon>Streptophyta</taxon>
        <taxon>Embryophyta</taxon>
        <taxon>Tracheophyta</taxon>
        <taxon>Spermatophyta</taxon>
        <taxon>Magnoliopsida</taxon>
        <taxon>Liliopsida</taxon>
        <taxon>Poales</taxon>
        <taxon>Poaceae</taxon>
        <taxon>PACMAD clade</taxon>
        <taxon>Panicoideae</taxon>
        <taxon>Andropogonodae</taxon>
        <taxon>Andropogoneae</taxon>
        <taxon>Tripsacinae</taxon>
        <taxon>Zea</taxon>
    </lineage>
</organism>
<evidence type="ECO:0000256" key="1">
    <source>
        <dbReference type="SAM" id="MobiDB-lite"/>
    </source>
</evidence>
<sequence length="140" mass="14706">LSLSLSHTHSHTHTVLPPWSLAPLATLPSQISHSPTELSRLGARGPWYYGSSRLGSGGAQLTGSSSGWTAAAGWAACGGPRKRRRRSEASPRCRCCTPSSPRTGSPSPSSRARSAGRSPAPFSSHHHSDDILGGPFILRC</sequence>
<feature type="compositionally biased region" description="Low complexity" evidence="1">
    <location>
        <begin position="97"/>
        <end position="123"/>
    </location>
</feature>
<protein>
    <submittedName>
        <fullName evidence="2">Plant/T10F18-100 protein</fullName>
    </submittedName>
</protein>
<name>A0A1D6MQV9_MAIZE</name>
<gene>
    <name evidence="2" type="ORF">ZEAMMB73_Zm00001d040459</name>
</gene>
<proteinExistence type="predicted"/>
<dbReference type="AlphaFoldDB" id="A0A1D6MQV9"/>
<feature type="region of interest" description="Disordered" evidence="1">
    <location>
        <begin position="77"/>
        <end position="128"/>
    </location>
</feature>
<feature type="non-terminal residue" evidence="2">
    <location>
        <position position="1"/>
    </location>
</feature>